<keyword evidence="3" id="KW-1185">Reference proteome</keyword>
<sequence length="104" mass="11292">MQALLTVDQLAECLRKSVASIRSDATRNPQSLPPVCRLPGTKRLLWRVEDVENWLGAHVGSAVGAPIQEPAAPRRGRPTKAEQIARQRHEGTHSGKVPAGQSAR</sequence>
<protein>
    <recommendedName>
        <fullName evidence="4">DNA-binding protein</fullName>
    </recommendedName>
</protein>
<feature type="region of interest" description="Disordered" evidence="1">
    <location>
        <begin position="62"/>
        <end position="104"/>
    </location>
</feature>
<evidence type="ECO:0000313" key="3">
    <source>
        <dbReference type="Proteomes" id="UP000294200"/>
    </source>
</evidence>
<reference evidence="2 3" key="1">
    <citation type="submission" date="2017-02" db="EMBL/GenBank/DDBJ databases">
        <title>Paraburkholderia sophoroidis sp. nov. and Paraburkholderia steynii sp. nov. rhizobial symbionts of the fynbos legume Hypocalyptus sophoroides.</title>
        <authorList>
            <person name="Steenkamp E.T."/>
            <person name="Beukes C.W."/>
            <person name="Van Zyl E."/>
            <person name="Avontuur J."/>
            <person name="Chan W.Y."/>
            <person name="Hassen A."/>
            <person name="Palmer M."/>
            <person name="Mthombeni L."/>
            <person name="Phalane F."/>
            <person name="Sereme K."/>
            <person name="Venter S.N."/>
        </authorList>
    </citation>
    <scope>NUCLEOTIDE SEQUENCE [LARGE SCALE GENOMIC DNA]</scope>
    <source>
        <strain evidence="2 3">HC1.1ba</strain>
    </source>
</reference>
<feature type="compositionally biased region" description="Basic and acidic residues" evidence="1">
    <location>
        <begin position="79"/>
        <end position="93"/>
    </location>
</feature>
<evidence type="ECO:0000313" key="2">
    <source>
        <dbReference type="EMBL" id="TCG04187.1"/>
    </source>
</evidence>
<organism evidence="2 3">
    <name type="scientific">Paraburkholderia steynii</name>
    <dbReference type="NCBI Taxonomy" id="1245441"/>
    <lineage>
        <taxon>Bacteria</taxon>
        <taxon>Pseudomonadati</taxon>
        <taxon>Pseudomonadota</taxon>
        <taxon>Betaproteobacteria</taxon>
        <taxon>Burkholderiales</taxon>
        <taxon>Burkholderiaceae</taxon>
        <taxon>Paraburkholderia</taxon>
    </lineage>
</organism>
<comment type="caution">
    <text evidence="2">The sequence shown here is derived from an EMBL/GenBank/DDBJ whole genome shotgun (WGS) entry which is preliminary data.</text>
</comment>
<dbReference type="AlphaFoldDB" id="A0A4R0XB63"/>
<accession>A0A4R0XB63</accession>
<dbReference type="Proteomes" id="UP000294200">
    <property type="component" value="Unassembled WGS sequence"/>
</dbReference>
<evidence type="ECO:0008006" key="4">
    <source>
        <dbReference type="Google" id="ProtNLM"/>
    </source>
</evidence>
<name>A0A4R0XB63_9BURK</name>
<proteinExistence type="predicted"/>
<evidence type="ECO:0000256" key="1">
    <source>
        <dbReference type="SAM" id="MobiDB-lite"/>
    </source>
</evidence>
<gene>
    <name evidence="2" type="ORF">BZM27_42690</name>
</gene>
<dbReference type="EMBL" id="MWML01000280">
    <property type="protein sequence ID" value="TCG04187.1"/>
    <property type="molecule type" value="Genomic_DNA"/>
</dbReference>